<sequence>MFARPLYAEPERAYHTAGHVEAVLDALASRGALTPTLALAAWGHDLIYDPRAGDNEARSAALFGEWLTAEGADASLIREVRALILATRHTDPPSTREEGVLVDADLSILGADPATFAAYDRAIRQEYSFVPEEAYRTGRAQVLRGFLDRERIYTTPEFAELDAQARTNLRQALRELEQKNRPS</sequence>
<dbReference type="Gene3D" id="1.10.3210.10">
    <property type="entry name" value="Hypothetical protein af1432"/>
    <property type="match status" value="1"/>
</dbReference>
<dbReference type="SUPFAM" id="SSF109604">
    <property type="entry name" value="HD-domain/PDEase-like"/>
    <property type="match status" value="1"/>
</dbReference>
<organism evidence="1 2">
    <name type="scientific">Deinococcus terrestris</name>
    <dbReference type="NCBI Taxonomy" id="2651870"/>
    <lineage>
        <taxon>Bacteria</taxon>
        <taxon>Thermotogati</taxon>
        <taxon>Deinococcota</taxon>
        <taxon>Deinococci</taxon>
        <taxon>Deinococcales</taxon>
        <taxon>Deinococcaceae</taxon>
        <taxon>Deinococcus</taxon>
    </lineage>
</organism>
<evidence type="ECO:0000313" key="1">
    <source>
        <dbReference type="EMBL" id="MPY67409.1"/>
    </source>
</evidence>
<protein>
    <submittedName>
        <fullName evidence="1">Phosphohydrolase</fullName>
    </submittedName>
</protein>
<dbReference type="PANTHER" id="PTHR21174">
    <property type="match status" value="1"/>
</dbReference>
<dbReference type="AlphaFoldDB" id="A0A7X1NXY9"/>
<accession>A0A7X1NXY9</accession>
<gene>
    <name evidence="1" type="ORF">F8S09_12050</name>
</gene>
<dbReference type="Proteomes" id="UP000484842">
    <property type="component" value="Unassembled WGS sequence"/>
</dbReference>
<comment type="caution">
    <text evidence="1">The sequence shown here is derived from an EMBL/GenBank/DDBJ whole genome shotgun (WGS) entry which is preliminary data.</text>
</comment>
<dbReference type="GO" id="GO:0016787">
    <property type="term" value="F:hydrolase activity"/>
    <property type="evidence" value="ECO:0007669"/>
    <property type="project" value="UniProtKB-KW"/>
</dbReference>
<dbReference type="PANTHER" id="PTHR21174:SF0">
    <property type="entry name" value="HD PHOSPHOHYDROLASE FAMILY PROTEIN-RELATED"/>
    <property type="match status" value="1"/>
</dbReference>
<name>A0A7X1NXY9_9DEIO</name>
<keyword evidence="2" id="KW-1185">Reference proteome</keyword>
<reference evidence="1 2" key="1">
    <citation type="submission" date="2019-10" db="EMBL/GenBank/DDBJ databases">
        <title>Deinococcus sp. isolated from soil.</title>
        <authorList>
            <person name="Li Y."/>
            <person name="Wang J."/>
        </authorList>
    </citation>
    <scope>NUCLEOTIDE SEQUENCE [LARGE SCALE GENOMIC DNA]</scope>
    <source>
        <strain evidence="1 2">SDU3-2</strain>
    </source>
</reference>
<dbReference type="PIRSF" id="PIRSF035170">
    <property type="entry name" value="HD_phosphohydro"/>
    <property type="match status" value="1"/>
</dbReference>
<proteinExistence type="predicted"/>
<dbReference type="EMBL" id="WBSL01000005">
    <property type="protein sequence ID" value="MPY67409.1"/>
    <property type="molecule type" value="Genomic_DNA"/>
</dbReference>
<dbReference type="InterPro" id="IPR009218">
    <property type="entry name" value="HD_phosphohydro"/>
</dbReference>
<evidence type="ECO:0000313" key="2">
    <source>
        <dbReference type="Proteomes" id="UP000484842"/>
    </source>
</evidence>
<keyword evidence="1" id="KW-0378">Hydrolase</keyword>